<dbReference type="EMBL" id="JALHAT010000014">
    <property type="protein sequence ID" value="MCJ1961041.1"/>
    <property type="molecule type" value="Genomic_DNA"/>
</dbReference>
<evidence type="ECO:0000256" key="2">
    <source>
        <dbReference type="ARBA" id="ARBA00023125"/>
    </source>
</evidence>
<dbReference type="Pfam" id="PF01047">
    <property type="entry name" value="MarR"/>
    <property type="match status" value="1"/>
</dbReference>
<dbReference type="PROSITE" id="PS50995">
    <property type="entry name" value="HTH_MARR_2"/>
    <property type="match status" value="1"/>
</dbReference>
<gene>
    <name evidence="5" type="ORF">MTR65_10145</name>
</gene>
<dbReference type="Proteomes" id="UP001162802">
    <property type="component" value="Unassembled WGS sequence"/>
</dbReference>
<dbReference type="PRINTS" id="PR00598">
    <property type="entry name" value="HTHMARR"/>
</dbReference>
<dbReference type="PANTHER" id="PTHR42756:SF1">
    <property type="entry name" value="TRANSCRIPTIONAL REPRESSOR OF EMRAB OPERON"/>
    <property type="match status" value="1"/>
</dbReference>
<dbReference type="SMART" id="SM00347">
    <property type="entry name" value="HTH_MARR"/>
    <property type="match status" value="1"/>
</dbReference>
<dbReference type="PANTHER" id="PTHR42756">
    <property type="entry name" value="TRANSCRIPTIONAL REGULATOR, MARR"/>
    <property type="match status" value="1"/>
</dbReference>
<keyword evidence="2" id="KW-0238">DNA-binding</keyword>
<protein>
    <submittedName>
        <fullName evidence="5">MarR family winged helix-turn-helix transcriptional regulator</fullName>
    </submittedName>
</protein>
<evidence type="ECO:0000313" key="5">
    <source>
        <dbReference type="EMBL" id="MCJ1961041.1"/>
    </source>
</evidence>
<sequence length="183" mass="20756">MADTDQEPLGDGADAPALEALETSSPHAEILHRLLKLSNRLMTPFSVNLEHQYKISINEFRMLMLIGRYPHSASHELAERTGVNAMSVSRAVSALEKHGRVKVERDETNRRRKRLTLTEEGHRLYTIMRPQTERVADYLLSDLKPHEVAMFDHILSTLITTLEATDAQGQSLFLERTRPADEA</sequence>
<organism evidence="5 6">
    <name type="scientific">Novosphingobium mangrovi</name>
    <name type="common">ex Hu et al. 2023</name>
    <dbReference type="NCBI Taxonomy" id="2930094"/>
    <lineage>
        <taxon>Bacteria</taxon>
        <taxon>Pseudomonadati</taxon>
        <taxon>Pseudomonadota</taxon>
        <taxon>Alphaproteobacteria</taxon>
        <taxon>Sphingomonadales</taxon>
        <taxon>Sphingomonadaceae</taxon>
        <taxon>Novosphingobium</taxon>
    </lineage>
</organism>
<keyword evidence="1" id="KW-0805">Transcription regulation</keyword>
<evidence type="ECO:0000256" key="1">
    <source>
        <dbReference type="ARBA" id="ARBA00023015"/>
    </source>
</evidence>
<dbReference type="InterPro" id="IPR036390">
    <property type="entry name" value="WH_DNA-bd_sf"/>
</dbReference>
<dbReference type="SUPFAM" id="SSF46785">
    <property type="entry name" value="Winged helix' DNA-binding domain"/>
    <property type="match status" value="1"/>
</dbReference>
<keyword evidence="3" id="KW-0804">Transcription</keyword>
<dbReference type="Gene3D" id="1.10.10.10">
    <property type="entry name" value="Winged helix-like DNA-binding domain superfamily/Winged helix DNA-binding domain"/>
    <property type="match status" value="1"/>
</dbReference>
<feature type="domain" description="HTH marR-type" evidence="4">
    <location>
        <begin position="27"/>
        <end position="160"/>
    </location>
</feature>
<comment type="caution">
    <text evidence="5">The sequence shown here is derived from an EMBL/GenBank/DDBJ whole genome shotgun (WGS) entry which is preliminary data.</text>
</comment>
<reference evidence="5" key="1">
    <citation type="submission" date="2022-03" db="EMBL/GenBank/DDBJ databases">
        <title>Identification of a novel bacterium isolated from mangrove sediments.</title>
        <authorList>
            <person name="Pan X."/>
        </authorList>
    </citation>
    <scope>NUCLEOTIDE SEQUENCE</scope>
    <source>
        <strain evidence="5">B2637</strain>
    </source>
</reference>
<evidence type="ECO:0000256" key="3">
    <source>
        <dbReference type="ARBA" id="ARBA00023163"/>
    </source>
</evidence>
<evidence type="ECO:0000259" key="4">
    <source>
        <dbReference type="PROSITE" id="PS50995"/>
    </source>
</evidence>
<name>A0ABT0ACX3_9SPHN</name>
<keyword evidence="6" id="KW-1185">Reference proteome</keyword>
<evidence type="ECO:0000313" key="6">
    <source>
        <dbReference type="Proteomes" id="UP001162802"/>
    </source>
</evidence>
<proteinExistence type="predicted"/>
<dbReference type="RefSeq" id="WP_243799743.1">
    <property type="nucleotide sequence ID" value="NZ_JALHAT010000014.1"/>
</dbReference>
<dbReference type="InterPro" id="IPR000835">
    <property type="entry name" value="HTH_MarR-typ"/>
</dbReference>
<accession>A0ABT0ACX3</accession>
<dbReference type="InterPro" id="IPR036388">
    <property type="entry name" value="WH-like_DNA-bd_sf"/>
</dbReference>